<gene>
    <name evidence="2" type="ORF">E4U02_12180</name>
</gene>
<proteinExistence type="inferred from homology"/>
<dbReference type="RefSeq" id="WP_135115110.1">
    <property type="nucleotide sequence ID" value="NZ_JADGLL010000035.1"/>
</dbReference>
<dbReference type="Pfam" id="PF01042">
    <property type="entry name" value="Ribonuc_L-PSP"/>
    <property type="match status" value="1"/>
</dbReference>
<organism evidence="2 3">
    <name type="scientific">Microbacterium paludicola</name>
    <dbReference type="NCBI Taxonomy" id="300019"/>
    <lineage>
        <taxon>Bacteria</taxon>
        <taxon>Bacillati</taxon>
        <taxon>Actinomycetota</taxon>
        <taxon>Actinomycetes</taxon>
        <taxon>Micrococcales</taxon>
        <taxon>Microbacteriaceae</taxon>
        <taxon>Microbacterium</taxon>
    </lineage>
</organism>
<dbReference type="GO" id="GO:0005829">
    <property type="term" value="C:cytosol"/>
    <property type="evidence" value="ECO:0007669"/>
    <property type="project" value="TreeGrafter"/>
</dbReference>
<comment type="caution">
    <text evidence="2">The sequence shown here is derived from an EMBL/GenBank/DDBJ whole genome shotgun (WGS) entry which is preliminary data.</text>
</comment>
<evidence type="ECO:0000313" key="3">
    <source>
        <dbReference type="Proteomes" id="UP000298358"/>
    </source>
</evidence>
<dbReference type="SUPFAM" id="SSF55298">
    <property type="entry name" value="YjgF-like"/>
    <property type="match status" value="1"/>
</dbReference>
<dbReference type="InterPro" id="IPR006175">
    <property type="entry name" value="YjgF/YER057c/UK114"/>
</dbReference>
<dbReference type="OrthoDB" id="9815126at2"/>
<dbReference type="EMBL" id="SPQB01000035">
    <property type="protein sequence ID" value="TFU32102.1"/>
    <property type="molecule type" value="Genomic_DNA"/>
</dbReference>
<keyword evidence="3" id="KW-1185">Reference proteome</keyword>
<evidence type="ECO:0000256" key="1">
    <source>
        <dbReference type="ARBA" id="ARBA00010552"/>
    </source>
</evidence>
<protein>
    <submittedName>
        <fullName evidence="2">RidA family protein</fullName>
    </submittedName>
</protein>
<comment type="similarity">
    <text evidence="1">Belongs to the RutC family.</text>
</comment>
<sequence>MTITHINASAGATLTPAVVVGDLVYTAGQVGIDPTTGATPDDFAAEVELALEALESVLADAGSDLSSIVKASCFVTDISLVPVFNEVYRARIPEPRPARSTIEARLVPPYRFEIEVVARVRTATERRP</sequence>
<dbReference type="PANTHER" id="PTHR11803:SF58">
    <property type="entry name" value="PROTEIN HMF1-RELATED"/>
    <property type="match status" value="1"/>
</dbReference>
<dbReference type="GO" id="GO:0019239">
    <property type="term" value="F:deaminase activity"/>
    <property type="evidence" value="ECO:0007669"/>
    <property type="project" value="TreeGrafter"/>
</dbReference>
<accession>A0A4Y9FUA5</accession>
<dbReference type="PANTHER" id="PTHR11803">
    <property type="entry name" value="2-IMINOBUTANOATE/2-IMINOPROPANOATE DEAMINASE RIDA"/>
    <property type="match status" value="1"/>
</dbReference>
<dbReference type="Proteomes" id="UP000298358">
    <property type="component" value="Unassembled WGS sequence"/>
</dbReference>
<evidence type="ECO:0000313" key="2">
    <source>
        <dbReference type="EMBL" id="TFU32102.1"/>
    </source>
</evidence>
<dbReference type="AlphaFoldDB" id="A0A4Y9FUA5"/>
<reference evidence="2 3" key="1">
    <citation type="submission" date="2019-03" db="EMBL/GenBank/DDBJ databases">
        <title>Diversity of the mouse oral microbiome.</title>
        <authorList>
            <person name="Joseph S."/>
            <person name="Aduse-Opoku J."/>
            <person name="Curtis M."/>
            <person name="Wade W."/>
            <person name="Hashim A."/>
        </authorList>
    </citation>
    <scope>NUCLEOTIDE SEQUENCE [LARGE SCALE GENOMIC DNA]</scope>
    <source>
        <strain evidence="2 3">P1012</strain>
    </source>
</reference>
<dbReference type="CDD" id="cd00448">
    <property type="entry name" value="YjgF_YER057c_UK114_family"/>
    <property type="match status" value="1"/>
</dbReference>
<name>A0A4Y9FUA5_9MICO</name>
<dbReference type="InterPro" id="IPR035959">
    <property type="entry name" value="RutC-like_sf"/>
</dbReference>
<dbReference type="Gene3D" id="3.30.1330.40">
    <property type="entry name" value="RutC-like"/>
    <property type="match status" value="1"/>
</dbReference>